<comment type="pathway">
    <text evidence="1">Cofactor biosynthesis; ubiquinone biosynthesis.</text>
</comment>
<organism evidence="3 4">
    <name type="scientific">Tistrella bauzanensis</name>
    <dbReference type="NCBI Taxonomy" id="657419"/>
    <lineage>
        <taxon>Bacteria</taxon>
        <taxon>Pseudomonadati</taxon>
        <taxon>Pseudomonadota</taxon>
        <taxon>Alphaproteobacteria</taxon>
        <taxon>Geminicoccales</taxon>
        <taxon>Geminicoccaceae</taxon>
        <taxon>Tistrella</taxon>
    </lineage>
</organism>
<comment type="function">
    <text evidence="1">Required for O(2)-independent ubiquinone (coenzyme Q) biosynthesis. Together with UbiV, is essential for the C6-hydroxylation reaction in the oxygen-independent ubiquinone biosynthesis pathway.</text>
</comment>
<gene>
    <name evidence="1" type="primary">ubiU</name>
    <name evidence="3" type="ORF">GCM10011505_17760</name>
</gene>
<protein>
    <recommendedName>
        <fullName evidence="1">Ubiquinone biosynthesis protein UbiU</fullName>
    </recommendedName>
</protein>
<dbReference type="Pfam" id="PF01136">
    <property type="entry name" value="Peptidase_U32"/>
    <property type="match status" value="1"/>
</dbReference>
<dbReference type="EMBL" id="BMDZ01000016">
    <property type="protein sequence ID" value="GGB36763.1"/>
    <property type="molecule type" value="Genomic_DNA"/>
</dbReference>
<name>A0ABQ1IFH6_9PROT</name>
<dbReference type="HAMAP" id="MF_02232">
    <property type="entry name" value="UbiU"/>
    <property type="match status" value="1"/>
</dbReference>
<comment type="caution">
    <text evidence="3">The sequence shown here is derived from an EMBL/GenBank/DDBJ whole genome shotgun (WGS) entry which is preliminary data.</text>
</comment>
<feature type="region of interest" description="Disordered" evidence="2">
    <location>
        <begin position="1"/>
        <end position="26"/>
    </location>
</feature>
<dbReference type="InterPro" id="IPR043692">
    <property type="entry name" value="UbiU"/>
</dbReference>
<keyword evidence="1" id="KW-0004">4Fe-4S</keyword>
<feature type="compositionally biased region" description="Basic and acidic residues" evidence="2">
    <location>
        <begin position="8"/>
        <end position="26"/>
    </location>
</feature>
<keyword evidence="3" id="KW-0645">Protease</keyword>
<proteinExistence type="inferred from homology"/>
<dbReference type="GO" id="GO:0006508">
    <property type="term" value="P:proteolysis"/>
    <property type="evidence" value="ECO:0007669"/>
    <property type="project" value="UniProtKB-KW"/>
</dbReference>
<feature type="binding site" evidence="1">
    <location>
        <position position="198"/>
    </location>
    <ligand>
        <name>[4Fe-4S] cluster</name>
        <dbReference type="ChEBI" id="CHEBI:49883"/>
    </ligand>
</feature>
<evidence type="ECO:0000256" key="1">
    <source>
        <dbReference type="HAMAP-Rule" id="MF_02232"/>
    </source>
</evidence>
<dbReference type="Proteomes" id="UP000603352">
    <property type="component" value="Unassembled WGS sequence"/>
</dbReference>
<dbReference type="GO" id="GO:0008233">
    <property type="term" value="F:peptidase activity"/>
    <property type="evidence" value="ECO:0007669"/>
    <property type="project" value="UniProtKB-KW"/>
</dbReference>
<keyword evidence="1" id="KW-0411">Iron-sulfur</keyword>
<evidence type="ECO:0000256" key="2">
    <source>
        <dbReference type="SAM" id="MobiDB-lite"/>
    </source>
</evidence>
<sequence>MTGTGRAADSRATDNRSRPDRQDRTARGIMELVAPAGTPAALRTAIAAGADVVYCGFRDATNARNFPGLNFSRDELAAGIAHAHARGAGVYLACNTYPQAGREHLWRQAVDDAASLGVDAVILADIGLLGHARDRHPDLRLHLSVQASASNEDAIAFYQRHFGVRRVVLPRVLSLADIAALNHRITVETEVFAFGGMCVMAEGRCALSSYVTGESPNTTGACSPAAHIRYQPDGDATLARLGAVTVDRFAPGEPVGYPTLCKGRFTPRGATPGTASGPRRDGVYLFEDPVSLNVEAMLPELAAAGVRAIKIEGRQRGRAYVEAVVAAFRRALDQAGRDEPATAGTLAAMSEGGSGTAGAYRRGWQ</sequence>
<keyword evidence="4" id="KW-1185">Reference proteome</keyword>
<feature type="binding site" evidence="1">
    <location>
        <position position="261"/>
    </location>
    <ligand>
        <name>[4Fe-4S] cluster</name>
        <dbReference type="ChEBI" id="CHEBI:49883"/>
    </ligand>
</feature>
<evidence type="ECO:0000313" key="4">
    <source>
        <dbReference type="Proteomes" id="UP000603352"/>
    </source>
</evidence>
<keyword evidence="1" id="KW-0408">Iron</keyword>
<dbReference type="PANTHER" id="PTHR30217:SF3">
    <property type="entry name" value="UBIQUINONE BIOSYNTHESIS PROTEIN UBIU"/>
    <property type="match status" value="1"/>
</dbReference>
<dbReference type="InterPro" id="IPR051454">
    <property type="entry name" value="RNA/ubiquinone_mod_enzymes"/>
</dbReference>
<keyword evidence="1" id="KW-0479">Metal-binding</keyword>
<feature type="binding site" evidence="1">
    <location>
        <position position="205"/>
    </location>
    <ligand>
        <name>[4Fe-4S] cluster</name>
        <dbReference type="ChEBI" id="CHEBI:49883"/>
    </ligand>
</feature>
<feature type="region of interest" description="Disordered" evidence="2">
    <location>
        <begin position="345"/>
        <end position="365"/>
    </location>
</feature>
<comment type="similarity">
    <text evidence="1">Belongs to the peptidase U32 family. UbiU subfamily.</text>
</comment>
<feature type="binding site" evidence="1">
    <location>
        <position position="222"/>
    </location>
    <ligand>
        <name>[4Fe-4S] cluster</name>
        <dbReference type="ChEBI" id="CHEBI:49883"/>
    </ligand>
</feature>
<comment type="subunit">
    <text evidence="1">Forms a heterodimer with UbiV.</text>
</comment>
<dbReference type="InterPro" id="IPR001539">
    <property type="entry name" value="Peptidase_U32"/>
</dbReference>
<comment type="cofactor">
    <cofactor evidence="1">
        <name>[4Fe-4S] cluster</name>
        <dbReference type="ChEBI" id="CHEBI:49883"/>
    </cofactor>
</comment>
<keyword evidence="3" id="KW-0378">Hydrolase</keyword>
<keyword evidence="1" id="KW-0831">Ubiquinone biosynthesis</keyword>
<dbReference type="PANTHER" id="PTHR30217">
    <property type="entry name" value="PEPTIDASE U32 FAMILY"/>
    <property type="match status" value="1"/>
</dbReference>
<accession>A0ABQ1IFH6</accession>
<reference evidence="4" key="1">
    <citation type="journal article" date="2019" name="Int. J. Syst. Evol. Microbiol.">
        <title>The Global Catalogue of Microorganisms (GCM) 10K type strain sequencing project: providing services to taxonomists for standard genome sequencing and annotation.</title>
        <authorList>
            <consortium name="The Broad Institute Genomics Platform"/>
            <consortium name="The Broad Institute Genome Sequencing Center for Infectious Disease"/>
            <person name="Wu L."/>
            <person name="Ma J."/>
        </authorList>
    </citation>
    <scope>NUCLEOTIDE SEQUENCE [LARGE SCALE GENOMIC DNA]</scope>
    <source>
        <strain evidence="4">CGMCC 1.10188</strain>
    </source>
</reference>
<evidence type="ECO:0000313" key="3">
    <source>
        <dbReference type="EMBL" id="GGB36763.1"/>
    </source>
</evidence>